<organism evidence="1 2">
    <name type="scientific">Araneus ventricosus</name>
    <name type="common">Orbweaver spider</name>
    <name type="synonym">Epeira ventricosa</name>
    <dbReference type="NCBI Taxonomy" id="182803"/>
    <lineage>
        <taxon>Eukaryota</taxon>
        <taxon>Metazoa</taxon>
        <taxon>Ecdysozoa</taxon>
        <taxon>Arthropoda</taxon>
        <taxon>Chelicerata</taxon>
        <taxon>Arachnida</taxon>
        <taxon>Araneae</taxon>
        <taxon>Araneomorphae</taxon>
        <taxon>Entelegynae</taxon>
        <taxon>Araneoidea</taxon>
        <taxon>Araneidae</taxon>
        <taxon>Araneus</taxon>
    </lineage>
</organism>
<dbReference type="OrthoDB" id="6473612at2759"/>
<reference evidence="1 2" key="1">
    <citation type="journal article" date="2019" name="Sci. Rep.">
        <title>Orb-weaving spider Araneus ventricosus genome elucidates the spidroin gene catalogue.</title>
        <authorList>
            <person name="Kono N."/>
            <person name="Nakamura H."/>
            <person name="Ohtoshi R."/>
            <person name="Moran D.A.P."/>
            <person name="Shinohara A."/>
            <person name="Yoshida Y."/>
            <person name="Fujiwara M."/>
            <person name="Mori M."/>
            <person name="Tomita M."/>
            <person name="Arakawa K."/>
        </authorList>
    </citation>
    <scope>NUCLEOTIDE SEQUENCE [LARGE SCALE GENOMIC DNA]</scope>
</reference>
<evidence type="ECO:0000313" key="1">
    <source>
        <dbReference type="EMBL" id="GBL85258.1"/>
    </source>
</evidence>
<gene>
    <name evidence="1" type="ORF">AVEN_222727_1</name>
</gene>
<protein>
    <submittedName>
        <fullName evidence="1">Uncharacterized protein</fullName>
    </submittedName>
</protein>
<dbReference type="EMBL" id="BGPR01000042">
    <property type="protein sequence ID" value="GBL85258.1"/>
    <property type="molecule type" value="Genomic_DNA"/>
</dbReference>
<name>A0A4Y2AZR9_ARAVE</name>
<dbReference type="AlphaFoldDB" id="A0A4Y2AZR9"/>
<keyword evidence="2" id="KW-1185">Reference proteome</keyword>
<comment type="caution">
    <text evidence="1">The sequence shown here is derived from an EMBL/GenBank/DDBJ whole genome shotgun (WGS) entry which is preliminary data.</text>
</comment>
<dbReference type="Proteomes" id="UP000499080">
    <property type="component" value="Unassembled WGS sequence"/>
</dbReference>
<proteinExistence type="predicted"/>
<sequence>MHPIRHWQWTSGESDGGFGSSYLKKFILNSTNCCGCGEIGNPLHYATGCPLTFSYHHKERSSQFIVHWWKRALSSKLSRRNIEHLITFLATNNDLIKSQNATPSHTPA</sequence>
<accession>A0A4Y2AZR9</accession>
<evidence type="ECO:0000313" key="2">
    <source>
        <dbReference type="Proteomes" id="UP000499080"/>
    </source>
</evidence>